<dbReference type="SUPFAM" id="SSF75304">
    <property type="entry name" value="Amidase signature (AS) enzymes"/>
    <property type="match status" value="1"/>
</dbReference>
<dbReference type="GO" id="GO:0003824">
    <property type="term" value="F:catalytic activity"/>
    <property type="evidence" value="ECO:0007669"/>
    <property type="project" value="InterPro"/>
</dbReference>
<dbReference type="Proteomes" id="UP000219494">
    <property type="component" value="Unassembled WGS sequence"/>
</dbReference>
<comment type="similarity">
    <text evidence="1">Belongs to the amidase family.</text>
</comment>
<name>A0A285R449_9SPHN</name>
<dbReference type="AlphaFoldDB" id="A0A285R449"/>
<organism evidence="3 4">
    <name type="scientific">Sphingomonas guangdongensis</name>
    <dbReference type="NCBI Taxonomy" id="1141890"/>
    <lineage>
        <taxon>Bacteria</taxon>
        <taxon>Pseudomonadati</taxon>
        <taxon>Pseudomonadota</taxon>
        <taxon>Alphaproteobacteria</taxon>
        <taxon>Sphingomonadales</taxon>
        <taxon>Sphingomonadaceae</taxon>
        <taxon>Sphingomonas</taxon>
    </lineage>
</organism>
<dbReference type="Gene3D" id="3.90.1300.10">
    <property type="entry name" value="Amidase signature (AS) domain"/>
    <property type="match status" value="1"/>
</dbReference>
<evidence type="ECO:0000259" key="2">
    <source>
        <dbReference type="Pfam" id="PF01425"/>
    </source>
</evidence>
<dbReference type="PANTHER" id="PTHR11895">
    <property type="entry name" value="TRANSAMIDASE"/>
    <property type="match status" value="1"/>
</dbReference>
<sequence length="469" mass="49581">MKGPIWQWDAVDVAAGVRTKLISSREAVQASLDRLEAVNKEVNAVIDVRAELALSHADDADRAVQRGDVLGALHGVPITIKENVDEAGAATTHGVVAFRDAQAAEDSPAVANLRKAGAISIGRTNMPAFAMRWHTDNALHGPTYNPWSRRHTVGGSSGGAAASLAVGITSLAHANDFGGSIRYPAYCCGLVGIKPTVGRVPHFNPSATDERPLSVQLFSVQGPMARRAGDLRVALAAMSARDIRDPSWLPVPLAGSPIDKPLRVAVTINPSGLGVDPSVAEAVQKAATALSNAGYEIEHVEPPEVDAVAELWWRLAWWEVGELSVGAINTFGDDGVRQAIELYLASTTKPDLGSYMRALAARATHVRKWLAFLEKYPLILGPVSTAPPFPIDFDRDPAATGASLREAQRLLVAVNLLGLPSIAVPTGLSDGVPLGVQIIGSPFREDLCLDAAEAIEEELTVSTPIDPHG</sequence>
<dbReference type="InterPro" id="IPR023631">
    <property type="entry name" value="Amidase_dom"/>
</dbReference>
<accession>A0A285R449</accession>
<dbReference type="RefSeq" id="WP_097064054.1">
    <property type="nucleotide sequence ID" value="NZ_OBMI01000002.1"/>
</dbReference>
<dbReference type="EMBL" id="OBMI01000002">
    <property type="protein sequence ID" value="SOB87127.1"/>
    <property type="molecule type" value="Genomic_DNA"/>
</dbReference>
<feature type="domain" description="Amidase" evidence="2">
    <location>
        <begin position="26"/>
        <end position="449"/>
    </location>
</feature>
<dbReference type="Pfam" id="PF01425">
    <property type="entry name" value="Amidase"/>
    <property type="match status" value="1"/>
</dbReference>
<proteinExistence type="inferred from homology"/>
<reference evidence="3 4" key="1">
    <citation type="submission" date="2017-07" db="EMBL/GenBank/DDBJ databases">
        <authorList>
            <person name="Sun Z.S."/>
            <person name="Albrecht U."/>
            <person name="Echele G."/>
            <person name="Lee C.C."/>
        </authorList>
    </citation>
    <scope>NUCLEOTIDE SEQUENCE [LARGE SCALE GENOMIC DNA]</scope>
    <source>
        <strain evidence="3 4">CGMCC 1.12672</strain>
    </source>
</reference>
<dbReference type="PANTHER" id="PTHR11895:SF7">
    <property type="entry name" value="GLUTAMYL-TRNA(GLN) AMIDOTRANSFERASE SUBUNIT A, MITOCHONDRIAL"/>
    <property type="match status" value="1"/>
</dbReference>
<dbReference type="NCBIfam" id="NF005687">
    <property type="entry name" value="PRK07487.1"/>
    <property type="match status" value="1"/>
</dbReference>
<dbReference type="InterPro" id="IPR036928">
    <property type="entry name" value="AS_sf"/>
</dbReference>
<dbReference type="OrthoDB" id="7490557at2"/>
<dbReference type="InterPro" id="IPR020556">
    <property type="entry name" value="Amidase_CS"/>
</dbReference>
<evidence type="ECO:0000256" key="1">
    <source>
        <dbReference type="ARBA" id="ARBA00009199"/>
    </source>
</evidence>
<evidence type="ECO:0000313" key="3">
    <source>
        <dbReference type="EMBL" id="SOB87127.1"/>
    </source>
</evidence>
<dbReference type="InterPro" id="IPR000120">
    <property type="entry name" value="Amidase"/>
</dbReference>
<dbReference type="PROSITE" id="PS00571">
    <property type="entry name" value="AMIDASES"/>
    <property type="match status" value="1"/>
</dbReference>
<keyword evidence="4" id="KW-1185">Reference proteome</keyword>
<evidence type="ECO:0000313" key="4">
    <source>
        <dbReference type="Proteomes" id="UP000219494"/>
    </source>
</evidence>
<gene>
    <name evidence="3" type="ORF">SAMN06297144_2248</name>
</gene>
<protein>
    <submittedName>
        <fullName evidence="3">Amidase</fullName>
    </submittedName>
</protein>